<dbReference type="STRING" id="708197.A0A166ZBV5"/>
<dbReference type="Gene3D" id="3.40.50.1820">
    <property type="entry name" value="alpha/beta hydrolase"/>
    <property type="match status" value="1"/>
</dbReference>
<dbReference type="EMBL" id="LFIV01000001">
    <property type="protein sequence ID" value="KZL78689.1"/>
    <property type="molecule type" value="Genomic_DNA"/>
</dbReference>
<keyword evidence="1" id="KW-0812">Transmembrane</keyword>
<accession>A0A166ZBV5</accession>
<evidence type="ECO:0000313" key="3">
    <source>
        <dbReference type="EMBL" id="KZL78689.1"/>
    </source>
</evidence>
<dbReference type="PRINTS" id="PR00111">
    <property type="entry name" value="ABHYDROLASE"/>
</dbReference>
<evidence type="ECO:0000313" key="4">
    <source>
        <dbReference type="Proteomes" id="UP000076552"/>
    </source>
</evidence>
<keyword evidence="1" id="KW-0472">Membrane</keyword>
<evidence type="ECO:0000259" key="2">
    <source>
        <dbReference type="Pfam" id="PF12146"/>
    </source>
</evidence>
<dbReference type="InterPro" id="IPR022742">
    <property type="entry name" value="Hydrolase_4"/>
</dbReference>
<dbReference type="PANTHER" id="PTHR43798:SF33">
    <property type="entry name" value="HYDROLASE, PUTATIVE (AFU_ORTHOLOGUE AFUA_2G14860)-RELATED"/>
    <property type="match status" value="1"/>
</dbReference>
<feature type="domain" description="Serine aminopeptidase S33" evidence="2">
    <location>
        <begin position="94"/>
        <end position="224"/>
    </location>
</feature>
<dbReference type="Proteomes" id="UP000076552">
    <property type="component" value="Unassembled WGS sequence"/>
</dbReference>
<dbReference type="Pfam" id="PF12146">
    <property type="entry name" value="Hydrolase_4"/>
    <property type="match status" value="1"/>
</dbReference>
<sequence>LAIRFPALVSRMEMLSLNPFTALTTTCLLLVASYLLFPRTQRIILSPLSMAASLPKDQFQMLPYQPDIFPGARDVETEYGSIRVYEWGPENGPKVVLIHGMSTCTMTLGPVAEALVSRGCRVMLFDLFGRGFSDGVGDLPHDTRLYTTQILLALASSPLSWTGSDSLRLIGHSLGGAVAASFAVQFPHMVNSLILLAPAGLIRVNDLGLAFWLLFKSGLVPERVVHYLMRFQLRGGTRSNDVGSQHRSPLGVRTTIAGLGTASPGANTLSLSEQISSYMSWVVAHHRGFIPAFVSCARFAPLTNQQLVWQALGKRRTGSTAVLLGEADEFLDNTWYERTGLPLLGGRGNVLWKVLPGGHDFVMTAPELVMREVDDFWGMHT</sequence>
<feature type="transmembrane region" description="Helical" evidence="1">
    <location>
        <begin position="20"/>
        <end position="37"/>
    </location>
</feature>
<name>A0A166ZBV5_9PEZI</name>
<comment type="caution">
    <text evidence="3">The sequence shown here is derived from an EMBL/GenBank/DDBJ whole genome shotgun (WGS) entry which is preliminary data.</text>
</comment>
<keyword evidence="3" id="KW-0378">Hydrolase</keyword>
<dbReference type="InterPro" id="IPR000073">
    <property type="entry name" value="AB_hydrolase_1"/>
</dbReference>
<dbReference type="InterPro" id="IPR029058">
    <property type="entry name" value="AB_hydrolase_fold"/>
</dbReference>
<dbReference type="GO" id="GO:0016020">
    <property type="term" value="C:membrane"/>
    <property type="evidence" value="ECO:0007669"/>
    <property type="project" value="TreeGrafter"/>
</dbReference>
<dbReference type="GO" id="GO:0016787">
    <property type="term" value="F:hydrolase activity"/>
    <property type="evidence" value="ECO:0007669"/>
    <property type="project" value="UniProtKB-KW"/>
</dbReference>
<proteinExistence type="predicted"/>
<reference evidence="3 4" key="1">
    <citation type="submission" date="2015-06" db="EMBL/GenBank/DDBJ databases">
        <title>Survival trade-offs in plant roots during colonization by closely related pathogenic and mutualistic fungi.</title>
        <authorList>
            <person name="Hacquard S."/>
            <person name="Kracher B."/>
            <person name="Hiruma K."/>
            <person name="Weinman A."/>
            <person name="Muench P."/>
            <person name="Garrido Oter R."/>
            <person name="Ver Loren van Themaat E."/>
            <person name="Dallerey J.-F."/>
            <person name="Damm U."/>
            <person name="Henrissat B."/>
            <person name="Lespinet O."/>
            <person name="Thon M."/>
            <person name="Kemen E."/>
            <person name="McHardy A.C."/>
            <person name="Schulze-Lefert P."/>
            <person name="O'Connell R.J."/>
        </authorList>
    </citation>
    <scope>NUCLEOTIDE SEQUENCE [LARGE SCALE GENOMIC DNA]</scope>
    <source>
        <strain evidence="3 4">0861</strain>
    </source>
</reference>
<gene>
    <name evidence="3" type="ORF">CT0861_03767</name>
</gene>
<keyword evidence="4" id="KW-1185">Reference proteome</keyword>
<dbReference type="AlphaFoldDB" id="A0A166ZBV5"/>
<feature type="non-terminal residue" evidence="3">
    <location>
        <position position="1"/>
    </location>
</feature>
<dbReference type="SUPFAM" id="SSF53474">
    <property type="entry name" value="alpha/beta-Hydrolases"/>
    <property type="match status" value="1"/>
</dbReference>
<keyword evidence="1" id="KW-1133">Transmembrane helix</keyword>
<protein>
    <submittedName>
        <fullName evidence="3">Alpha/beta hydrolase family</fullName>
    </submittedName>
</protein>
<evidence type="ECO:0000256" key="1">
    <source>
        <dbReference type="SAM" id="Phobius"/>
    </source>
</evidence>
<dbReference type="PANTHER" id="PTHR43798">
    <property type="entry name" value="MONOACYLGLYCEROL LIPASE"/>
    <property type="match status" value="1"/>
</dbReference>
<dbReference type="InterPro" id="IPR050266">
    <property type="entry name" value="AB_hydrolase_sf"/>
</dbReference>
<organism evidence="3 4">
    <name type="scientific">Colletotrichum tofieldiae</name>
    <dbReference type="NCBI Taxonomy" id="708197"/>
    <lineage>
        <taxon>Eukaryota</taxon>
        <taxon>Fungi</taxon>
        <taxon>Dikarya</taxon>
        <taxon>Ascomycota</taxon>
        <taxon>Pezizomycotina</taxon>
        <taxon>Sordariomycetes</taxon>
        <taxon>Hypocreomycetidae</taxon>
        <taxon>Glomerellales</taxon>
        <taxon>Glomerellaceae</taxon>
        <taxon>Colletotrichum</taxon>
        <taxon>Colletotrichum spaethianum species complex</taxon>
    </lineage>
</organism>